<keyword evidence="1" id="KW-1133">Transmembrane helix</keyword>
<gene>
    <name evidence="2" type="ORF">BGX16_1105</name>
</gene>
<comment type="caution">
    <text evidence="2">The sequence shown here is derived from an EMBL/GenBank/DDBJ whole genome shotgun (WGS) entry which is preliminary data.</text>
</comment>
<feature type="transmembrane region" description="Helical" evidence="1">
    <location>
        <begin position="180"/>
        <end position="197"/>
    </location>
</feature>
<feature type="transmembrane region" description="Helical" evidence="1">
    <location>
        <begin position="398"/>
        <end position="415"/>
    </location>
</feature>
<accession>A0A2M9A699</accession>
<keyword evidence="3" id="KW-1185">Reference proteome</keyword>
<dbReference type="RefSeq" id="WP_100425147.1">
    <property type="nucleotide sequence ID" value="NZ_PGEX01000001.1"/>
</dbReference>
<feature type="transmembrane region" description="Helical" evidence="1">
    <location>
        <begin position="77"/>
        <end position="97"/>
    </location>
</feature>
<evidence type="ECO:0000256" key="1">
    <source>
        <dbReference type="SAM" id="Phobius"/>
    </source>
</evidence>
<feature type="transmembrane region" description="Helical" evidence="1">
    <location>
        <begin position="6"/>
        <end position="31"/>
    </location>
</feature>
<name>A0A2M9A699_9BACT</name>
<keyword evidence="1" id="KW-0472">Membrane</keyword>
<protein>
    <recommendedName>
        <fullName evidence="4">Glycosyltransferase RgtA/B/C/D-like domain-containing protein</fullName>
    </recommendedName>
</protein>
<feature type="transmembrane region" description="Helical" evidence="1">
    <location>
        <begin position="52"/>
        <end position="71"/>
    </location>
</feature>
<evidence type="ECO:0008006" key="4">
    <source>
        <dbReference type="Google" id="ProtNLM"/>
    </source>
</evidence>
<proteinExistence type="predicted"/>
<feature type="transmembrane region" description="Helical" evidence="1">
    <location>
        <begin position="104"/>
        <end position="124"/>
    </location>
</feature>
<evidence type="ECO:0000313" key="3">
    <source>
        <dbReference type="Proteomes" id="UP000231134"/>
    </source>
</evidence>
<keyword evidence="1" id="KW-0812">Transmembrane</keyword>
<feature type="transmembrane region" description="Helical" evidence="1">
    <location>
        <begin position="204"/>
        <end position="223"/>
    </location>
</feature>
<feature type="transmembrane region" description="Helical" evidence="1">
    <location>
        <begin position="321"/>
        <end position="339"/>
    </location>
</feature>
<dbReference type="AlphaFoldDB" id="A0A2M9A699"/>
<evidence type="ECO:0000313" key="2">
    <source>
        <dbReference type="EMBL" id="PJJ41147.1"/>
    </source>
</evidence>
<reference evidence="2 3" key="1">
    <citation type="submission" date="2017-11" db="EMBL/GenBank/DDBJ databases">
        <title>Animal gut microbial communities from fecal samples from Wisconsin, USA.</title>
        <authorList>
            <person name="Neumann A."/>
        </authorList>
    </citation>
    <scope>NUCLEOTIDE SEQUENCE [LARGE SCALE GENOMIC DNA]</scope>
    <source>
        <strain evidence="2 3">UWS3</strain>
    </source>
</reference>
<sequence>MPIKKALAFSAIINLFFLVLCLIFGDLKFGAIDDYFMATRLTGAFGTEYNPHLIFVNAIYGYALLPLYHLFPKIGWYYIGEMTAVFISFFTIGYVLLRKMGANWGTLLATLFTALFASDFYLVVQFTQCASILSAAGMLLFAYEICEVSKKENASKFTKAFPFTIALFLMLWGSMMRWQAFLMGMPFFCLSLLFMLKECWNAKWLTITCLAILFASTFSMHAFDRHIYEAPEYKEFNEFQGPRVAFGDKNNYNQNAVYEDLEERGLSGKDYHMLTTWTFYDTEAFSADSLRPYSATIQPYKDQIQHSQIPRNLVSALSHSLQAPLFWTWFIFCLVLYFTNRSKFIYLVASLTLILSLIAYLQFAGRLVYRVENGFWLYAAVLAIPLARDLKLKLSPKITVIALTCIAIINVYLYATEGEMVRDPNSGNLRTLAVDDSTNYSQVFEFMNKNSDKMFLLSMKSFMRFSHHKNPPYLAEPIGSYRNSVSFGYWTPYLPEVKEALKDYGIVNPIKDVVKENVIVLDNSTLSDYLQHHYYDSVAVDTLKTFGEMTFSKYRLVSNVASTQH</sequence>
<organism evidence="2 3">
    <name type="scientific">Hallerella succinigenes</name>
    <dbReference type="NCBI Taxonomy" id="1896222"/>
    <lineage>
        <taxon>Bacteria</taxon>
        <taxon>Pseudomonadati</taxon>
        <taxon>Fibrobacterota</taxon>
        <taxon>Fibrobacteria</taxon>
        <taxon>Fibrobacterales</taxon>
        <taxon>Fibrobacteraceae</taxon>
        <taxon>Hallerella</taxon>
    </lineage>
</organism>
<dbReference type="OrthoDB" id="9762356at2"/>
<dbReference type="Proteomes" id="UP000231134">
    <property type="component" value="Unassembled WGS sequence"/>
</dbReference>
<dbReference type="EMBL" id="PGEX01000001">
    <property type="protein sequence ID" value="PJJ41147.1"/>
    <property type="molecule type" value="Genomic_DNA"/>
</dbReference>
<feature type="transmembrane region" description="Helical" evidence="1">
    <location>
        <begin position="344"/>
        <end position="361"/>
    </location>
</feature>